<dbReference type="InterPro" id="IPR036390">
    <property type="entry name" value="WH_DNA-bd_sf"/>
</dbReference>
<proteinExistence type="inferred from homology"/>
<dbReference type="GO" id="GO:0003677">
    <property type="term" value="F:DNA binding"/>
    <property type="evidence" value="ECO:0007669"/>
    <property type="project" value="UniProtKB-KW"/>
</dbReference>
<dbReference type="InterPro" id="IPR036388">
    <property type="entry name" value="WH-like_DNA-bd_sf"/>
</dbReference>
<name>A0A1J5RHC0_9ZZZZ</name>
<accession>A0A1J5RHC0</accession>
<evidence type="ECO:0000256" key="3">
    <source>
        <dbReference type="ARBA" id="ARBA00023125"/>
    </source>
</evidence>
<comment type="similarity">
    <text evidence="1">Belongs to the BlaI transcriptional regulatory family.</text>
</comment>
<dbReference type="Gene3D" id="1.10.10.10">
    <property type="entry name" value="Winged helix-like DNA-binding domain superfamily/Winged helix DNA-binding domain"/>
    <property type="match status" value="1"/>
</dbReference>
<comment type="caution">
    <text evidence="5">The sequence shown here is derived from an EMBL/GenBank/DDBJ whole genome shotgun (WGS) entry which is preliminary data.</text>
</comment>
<keyword evidence="4" id="KW-0804">Transcription</keyword>
<evidence type="ECO:0000256" key="1">
    <source>
        <dbReference type="ARBA" id="ARBA00011046"/>
    </source>
</evidence>
<evidence type="ECO:0000256" key="2">
    <source>
        <dbReference type="ARBA" id="ARBA00023015"/>
    </source>
</evidence>
<dbReference type="InterPro" id="IPR005650">
    <property type="entry name" value="BlaI_family"/>
</dbReference>
<organism evidence="5">
    <name type="scientific">mine drainage metagenome</name>
    <dbReference type="NCBI Taxonomy" id="410659"/>
    <lineage>
        <taxon>unclassified sequences</taxon>
        <taxon>metagenomes</taxon>
        <taxon>ecological metagenomes</taxon>
    </lineage>
</organism>
<keyword evidence="3" id="KW-0238">DNA-binding</keyword>
<evidence type="ECO:0000313" key="5">
    <source>
        <dbReference type="EMBL" id="OIQ95512.1"/>
    </source>
</evidence>
<dbReference type="EMBL" id="MLJW01000165">
    <property type="protein sequence ID" value="OIQ95512.1"/>
    <property type="molecule type" value="Genomic_DNA"/>
</dbReference>
<keyword evidence="2" id="KW-0805">Transcription regulation</keyword>
<reference evidence="5" key="1">
    <citation type="submission" date="2016-10" db="EMBL/GenBank/DDBJ databases">
        <title>Sequence of Gallionella enrichment culture.</title>
        <authorList>
            <person name="Poehlein A."/>
            <person name="Muehling M."/>
            <person name="Daniel R."/>
        </authorList>
    </citation>
    <scope>NUCLEOTIDE SEQUENCE</scope>
</reference>
<dbReference type="AlphaFoldDB" id="A0A1J5RHC0"/>
<protein>
    <submittedName>
        <fullName evidence="5">Methicillin resistance regulatory protein MecI</fullName>
    </submittedName>
</protein>
<dbReference type="GO" id="GO:0045892">
    <property type="term" value="P:negative regulation of DNA-templated transcription"/>
    <property type="evidence" value="ECO:0007669"/>
    <property type="project" value="InterPro"/>
</dbReference>
<evidence type="ECO:0000256" key="4">
    <source>
        <dbReference type="ARBA" id="ARBA00023163"/>
    </source>
</evidence>
<dbReference type="PIRSF" id="PIRSF019455">
    <property type="entry name" value="CopR_AtkY"/>
    <property type="match status" value="1"/>
</dbReference>
<dbReference type="SUPFAM" id="SSF46785">
    <property type="entry name" value="Winged helix' DNA-binding domain"/>
    <property type="match status" value="1"/>
</dbReference>
<gene>
    <name evidence="5" type="primary">mecI_2</name>
    <name evidence="5" type="ORF">GALL_224810</name>
</gene>
<sequence>MLNFRPPADDLEYAVLAALWEHRTASVRQLHERLGVPAGHVYTTTAKVVDRLREKGLITRRREGGTFVYSPAIERATVERERARHLVSRFLGHGPHAAAAALVEAVDEIDPELLEELERAIRSKRRAGHGT</sequence>
<dbReference type="Pfam" id="PF03965">
    <property type="entry name" value="Penicillinase_R"/>
    <property type="match status" value="1"/>
</dbReference>